<proteinExistence type="predicted"/>
<name>A0A1H8WRU2_9EURY</name>
<feature type="non-terminal residue" evidence="1">
    <location>
        <position position="122"/>
    </location>
</feature>
<evidence type="ECO:0000313" key="2">
    <source>
        <dbReference type="Proteomes" id="UP000199126"/>
    </source>
</evidence>
<dbReference type="SUPFAM" id="SSF88713">
    <property type="entry name" value="Glycoside hydrolase/deacetylase"/>
    <property type="match status" value="1"/>
</dbReference>
<evidence type="ECO:0000313" key="1">
    <source>
        <dbReference type="EMBL" id="SEP30400.1"/>
    </source>
</evidence>
<dbReference type="Proteomes" id="UP000199126">
    <property type="component" value="Unassembled WGS sequence"/>
</dbReference>
<gene>
    <name evidence="1" type="ORF">SAMN04487948_13917</name>
</gene>
<accession>A0A1H8WRU2</accession>
<dbReference type="EMBL" id="FODV01000039">
    <property type="protein sequence ID" value="SEP30400.1"/>
    <property type="molecule type" value="Genomic_DNA"/>
</dbReference>
<dbReference type="Gene3D" id="3.20.20.370">
    <property type="entry name" value="Glycoside hydrolase/deacetylase"/>
    <property type="match status" value="1"/>
</dbReference>
<reference evidence="2" key="1">
    <citation type="submission" date="2016-10" db="EMBL/GenBank/DDBJ databases">
        <authorList>
            <person name="Varghese N."/>
            <person name="Submissions S."/>
        </authorList>
    </citation>
    <scope>NUCLEOTIDE SEQUENCE [LARGE SCALE GENOMIC DNA]</scope>
    <source>
        <strain evidence="2">CGMCC 1.10121</strain>
    </source>
</reference>
<sequence length="122" mass="13360">MKTGAAVIGLSTIPTSIQALPTDGDGGKCVFIYDDSHKKDLTKTLPVHRELDAPGCLAAVSGYLSPTGDYLAEEDLQEFLDADWEILSHMHYHRPVGQRALTEDVEEGDTELEVVSTFHGRF</sequence>
<keyword evidence="2" id="KW-1185">Reference proteome</keyword>
<dbReference type="AlphaFoldDB" id="A0A1H8WRU2"/>
<dbReference type="InterPro" id="IPR011330">
    <property type="entry name" value="Glyco_hydro/deAcase_b/a-brl"/>
</dbReference>
<organism evidence="1 2">
    <name type="scientific">Halogranum amylolyticum</name>
    <dbReference type="NCBI Taxonomy" id="660520"/>
    <lineage>
        <taxon>Archaea</taxon>
        <taxon>Methanobacteriati</taxon>
        <taxon>Methanobacteriota</taxon>
        <taxon>Stenosarchaea group</taxon>
        <taxon>Halobacteria</taxon>
        <taxon>Halobacteriales</taxon>
        <taxon>Haloferacaceae</taxon>
    </lineage>
</organism>
<dbReference type="GO" id="GO:0005975">
    <property type="term" value="P:carbohydrate metabolic process"/>
    <property type="evidence" value="ECO:0007669"/>
    <property type="project" value="InterPro"/>
</dbReference>
<protein>
    <submittedName>
        <fullName evidence="1">Uncharacterized protein</fullName>
    </submittedName>
</protein>
<dbReference type="OrthoDB" id="186535at2157"/>